<dbReference type="InterPro" id="IPR012951">
    <property type="entry name" value="BBE"/>
</dbReference>
<name>A0AAN9U6E5_9PEZI</name>
<dbReference type="Pfam" id="PF08031">
    <property type="entry name" value="BBE"/>
    <property type="match status" value="1"/>
</dbReference>
<organism evidence="5 6">
    <name type="scientific">Cytospora paraplurivora</name>
    <dbReference type="NCBI Taxonomy" id="2898453"/>
    <lineage>
        <taxon>Eukaryota</taxon>
        <taxon>Fungi</taxon>
        <taxon>Dikarya</taxon>
        <taxon>Ascomycota</taxon>
        <taxon>Pezizomycotina</taxon>
        <taxon>Sordariomycetes</taxon>
        <taxon>Sordariomycetidae</taxon>
        <taxon>Diaporthales</taxon>
        <taxon>Cytosporaceae</taxon>
        <taxon>Cytospora</taxon>
    </lineage>
</organism>
<dbReference type="PROSITE" id="PS51257">
    <property type="entry name" value="PROKAR_LIPOPROTEIN"/>
    <property type="match status" value="1"/>
</dbReference>
<evidence type="ECO:0000313" key="6">
    <source>
        <dbReference type="Proteomes" id="UP001320245"/>
    </source>
</evidence>
<dbReference type="PANTHER" id="PTHR13878:SF91">
    <property type="entry name" value="FAD BINDING DOMAIN PROTEIN (AFU_ORTHOLOGUE AFUA_6G12070)-RELATED"/>
    <property type="match status" value="1"/>
</dbReference>
<evidence type="ECO:0000256" key="1">
    <source>
        <dbReference type="ARBA" id="ARBA00005466"/>
    </source>
</evidence>
<protein>
    <recommendedName>
        <fullName evidence="4">FAD-binding PCMH-type domain-containing protein</fullName>
    </recommendedName>
</protein>
<keyword evidence="6" id="KW-1185">Reference proteome</keyword>
<comment type="similarity">
    <text evidence="1">Belongs to the oxygen-dependent FAD-linked oxidoreductase family.</text>
</comment>
<dbReference type="SUPFAM" id="SSF56176">
    <property type="entry name" value="FAD-binding/transporter-associated domain-like"/>
    <property type="match status" value="1"/>
</dbReference>
<evidence type="ECO:0000256" key="3">
    <source>
        <dbReference type="SAM" id="SignalP"/>
    </source>
</evidence>
<dbReference type="InterPro" id="IPR036318">
    <property type="entry name" value="FAD-bd_PCMH-like_sf"/>
</dbReference>
<sequence>MSICRMLLATVASAAIACGKGVAEKDIPTAAYNISLAPAVTQVTDTAGLSQAESLQLTDQVLGNVDSQLDAAGLGNISSIFDFGTNNTAITKRNSSQCKTYAGDSGWPSDIVWQAFDSLLGNALLQAPPLASPCYTNWNNYDSDLCTNITNNWHTDSWIHSDHPSSIMSPFYEGSTCMPTADEFSNCTLGGYPYYIVNATNVAQIQLAVNFARNLNLRLVVKNTGHDFSGKSAGEGALSIWTHNLQDAEFIDNWTRSKSYNGKAIKFGSGVQSLQAYQLAHKYDVTIVGGEGESVGIAGGYIQGGGHSPMAGIYGLSSDSVVEVDVVTADGKFLTCSDDQNADLFWALRGGGGGTFGVVTSVTVKAWPKIGVSASNFSITSGGDTGISTDTFWDAVHALFKHFPSLADAGSYSYVRWYPLSTDVYYFSMTPFWTPNKTVDEHVALLQPWLDDLAALNITLDFNATYYDNFYDAWAEVFPLEGVGYDAGRIASRLFPRANWENVTLLNETWSAIKNTTEHNFFFTGFNFNNKLHPDNTANSANPAWRDALVHGMSAAFWEDGDDLSTIFEVSNSLTYGCMDQWRAVTPGSGSYLGESDSSEPDWQNSFWGSNYERLLSIKKKYDPYELFYVRQGVGSEDWTVITATGLPTQNGKLCKVV</sequence>
<dbReference type="GO" id="GO:0071949">
    <property type="term" value="F:FAD binding"/>
    <property type="evidence" value="ECO:0007669"/>
    <property type="project" value="InterPro"/>
</dbReference>
<dbReference type="InterPro" id="IPR016169">
    <property type="entry name" value="FAD-bd_PCMH_sub2"/>
</dbReference>
<accession>A0AAN9U6E5</accession>
<dbReference type="AlphaFoldDB" id="A0AAN9U6E5"/>
<gene>
    <name evidence="5" type="ORF">SLS53_004993</name>
</gene>
<feature type="chain" id="PRO_5043047718" description="FAD-binding PCMH-type domain-containing protein" evidence="3">
    <location>
        <begin position="24"/>
        <end position="658"/>
    </location>
</feature>
<dbReference type="PANTHER" id="PTHR13878">
    <property type="entry name" value="GULONOLACTONE OXIDASE"/>
    <property type="match status" value="1"/>
</dbReference>
<dbReference type="PROSITE" id="PS51387">
    <property type="entry name" value="FAD_PCMH"/>
    <property type="match status" value="1"/>
</dbReference>
<proteinExistence type="inferred from homology"/>
<evidence type="ECO:0000313" key="5">
    <source>
        <dbReference type="EMBL" id="KAK7740930.1"/>
    </source>
</evidence>
<dbReference type="EMBL" id="JAJSPL020000018">
    <property type="protein sequence ID" value="KAK7740930.1"/>
    <property type="molecule type" value="Genomic_DNA"/>
</dbReference>
<evidence type="ECO:0000256" key="2">
    <source>
        <dbReference type="ARBA" id="ARBA00023002"/>
    </source>
</evidence>
<dbReference type="GO" id="GO:0016491">
    <property type="term" value="F:oxidoreductase activity"/>
    <property type="evidence" value="ECO:0007669"/>
    <property type="project" value="UniProtKB-KW"/>
</dbReference>
<feature type="signal peptide" evidence="3">
    <location>
        <begin position="1"/>
        <end position="23"/>
    </location>
</feature>
<feature type="domain" description="FAD-binding PCMH-type" evidence="4">
    <location>
        <begin position="189"/>
        <end position="369"/>
    </location>
</feature>
<dbReference type="InterPro" id="IPR050432">
    <property type="entry name" value="FAD-linked_Oxidoreductases_BP"/>
</dbReference>
<dbReference type="Gene3D" id="3.30.465.10">
    <property type="match status" value="2"/>
</dbReference>
<dbReference type="Proteomes" id="UP001320245">
    <property type="component" value="Unassembled WGS sequence"/>
</dbReference>
<comment type="caution">
    <text evidence="5">The sequence shown here is derived from an EMBL/GenBank/DDBJ whole genome shotgun (WGS) entry which is preliminary data.</text>
</comment>
<dbReference type="InterPro" id="IPR016166">
    <property type="entry name" value="FAD-bd_PCMH"/>
</dbReference>
<evidence type="ECO:0000259" key="4">
    <source>
        <dbReference type="PROSITE" id="PS51387"/>
    </source>
</evidence>
<keyword evidence="3" id="KW-0732">Signal</keyword>
<keyword evidence="2" id="KW-0560">Oxidoreductase</keyword>
<reference evidence="5 6" key="1">
    <citation type="journal article" date="2023" name="PLoS ONE">
        <title>Cytospora paraplurivora sp. nov. isolated from orchards with fruit tree decline syndrome in Ontario, Canada.</title>
        <authorList>
            <person name="Ilyukhin E."/>
            <person name="Nguyen H.D.T."/>
            <person name="Castle A.J."/>
            <person name="Ellouze W."/>
        </authorList>
    </citation>
    <scope>NUCLEOTIDE SEQUENCE [LARGE SCALE GENOMIC DNA]</scope>
    <source>
        <strain evidence="5 6">FDS-564</strain>
    </source>
</reference>
<dbReference type="InterPro" id="IPR006094">
    <property type="entry name" value="Oxid_FAD_bind_N"/>
</dbReference>
<dbReference type="Pfam" id="PF01565">
    <property type="entry name" value="FAD_binding_4"/>
    <property type="match status" value="1"/>
</dbReference>